<dbReference type="SUPFAM" id="SSF52540">
    <property type="entry name" value="P-loop containing nucleoside triphosphate hydrolases"/>
    <property type="match status" value="1"/>
</dbReference>
<dbReference type="InterPro" id="IPR023296">
    <property type="entry name" value="Glyco_hydro_beta-prop_sf"/>
</dbReference>
<name>A0AA91F3N3_RHILI</name>
<protein>
    <recommendedName>
        <fullName evidence="3">Sulfotransferase domain-containing protein</fullName>
    </recommendedName>
</protein>
<comment type="caution">
    <text evidence="1">The sequence shown here is derived from an EMBL/GenBank/DDBJ whole genome shotgun (WGS) entry which is preliminary data.</text>
</comment>
<dbReference type="Gene3D" id="2.115.10.20">
    <property type="entry name" value="Glycosyl hydrolase domain, family 43"/>
    <property type="match status" value="1"/>
</dbReference>
<dbReference type="EMBL" id="LYTK01000012">
    <property type="protein sequence ID" value="OBQ65697.1"/>
    <property type="molecule type" value="Genomic_DNA"/>
</dbReference>
<organism evidence="1 2">
    <name type="scientific">Rhizobium loti</name>
    <name type="common">Mesorhizobium loti</name>
    <dbReference type="NCBI Taxonomy" id="381"/>
    <lineage>
        <taxon>Bacteria</taxon>
        <taxon>Pseudomonadati</taxon>
        <taxon>Pseudomonadota</taxon>
        <taxon>Alphaproteobacteria</taxon>
        <taxon>Hyphomicrobiales</taxon>
        <taxon>Phyllobacteriaceae</taxon>
        <taxon>Mesorhizobium</taxon>
    </lineage>
</organism>
<dbReference type="Pfam" id="PF13469">
    <property type="entry name" value="Sulfotransfer_3"/>
    <property type="match status" value="1"/>
</dbReference>
<dbReference type="Proteomes" id="UP000093737">
    <property type="component" value="Unassembled WGS sequence"/>
</dbReference>
<gene>
    <name evidence="1" type="ORF">A8145_16240</name>
</gene>
<evidence type="ECO:0000313" key="1">
    <source>
        <dbReference type="EMBL" id="OBQ65697.1"/>
    </source>
</evidence>
<dbReference type="Gene3D" id="3.40.50.300">
    <property type="entry name" value="P-loop containing nucleotide triphosphate hydrolases"/>
    <property type="match status" value="1"/>
</dbReference>
<dbReference type="SUPFAM" id="SSF75005">
    <property type="entry name" value="Arabinanase/levansucrase/invertase"/>
    <property type="match status" value="1"/>
</dbReference>
<sequence>MRQAEISDKGAWRMIPQIRVTAMRHGPVITPEMLPGDDGANINGPSLISMPDWVPGRLGAYYLYFADHTGTYIRLAYSDSLHGPWRIHPGGVLSLDQCPFIVGHIASPDVHIDQKLRHFVMYFHGPAKSGEGQITFAATSVDGLRFTPLSEPLGPFYARIFRHDGWWYGLLGTGAITVYRSRNGISDFQRGPVVLPAMRQDLAPRHVALQKSGRWLRVYYTRRGDAPERILYGTIDLAEDWRDWTVRGDSEVLRPLTEFEGAGLPVRPSRIGLAQGRENALRDPAIFEQDNQTWLLYAVAGESGIALAELGFSEVPAAAPRKPVVALRRRARRLFWHLRQKAPMLPSAMKSRNRIFIAGCARSGTTLSLNLMGCFEDIYVHTNEAPYQTLVKLDRYQANLVVKRTFVSYRDLEDLPASVGLIYCVRHPFDVLTSSHPETVDLRPFHVTMERWEAEYDGLMRLRQAQPERAITYLRYEDVIAEPDIVQARIARSFGLAPATLFSRDANNPIRSTSLRKWERNEAFRTYLRGLPPSFLERVDGFCREFGYDNSAGILTTELAE</sequence>
<proteinExistence type="predicted"/>
<accession>A0AA91F3N3</accession>
<evidence type="ECO:0008006" key="3">
    <source>
        <dbReference type="Google" id="ProtNLM"/>
    </source>
</evidence>
<evidence type="ECO:0000313" key="2">
    <source>
        <dbReference type="Proteomes" id="UP000093737"/>
    </source>
</evidence>
<dbReference type="InterPro" id="IPR027417">
    <property type="entry name" value="P-loop_NTPase"/>
</dbReference>
<reference evidence="1 2" key="1">
    <citation type="submission" date="2016-05" db="EMBL/GenBank/DDBJ databases">
        <authorList>
            <person name="Ramsay J.P."/>
        </authorList>
    </citation>
    <scope>NUCLEOTIDE SEQUENCE [LARGE SCALE GENOMIC DNA]</scope>
    <source>
        <strain evidence="1 2">NZP2042</strain>
    </source>
</reference>
<dbReference type="AlphaFoldDB" id="A0AA91F3N3"/>